<gene>
    <name evidence="1" type="ORF">ACFY35_43575</name>
</gene>
<dbReference type="RefSeq" id="WP_020517131.1">
    <property type="nucleotide sequence ID" value="NZ_JBIAZU010000008.1"/>
</dbReference>
<proteinExistence type="predicted"/>
<sequence length="159" mass="16916">MLIIVSGAPGTGKTTLAHALSHSLGFPVISRDEIRFGLVHSGAPDEGSLTTYQTFQDIVRLMVAREVTVIAEAAFQDHLWRPMLGLGPTRIIRCVTTASLALDRRVDRAALPGTPVSVDDWVPISSPAPTMIVDTADGYSPSFGEIAAFAGGHTDLHEP</sequence>
<keyword evidence="2" id="KW-1185">Reference proteome</keyword>
<comment type="caution">
    <text evidence="1">The sequence shown here is derived from an EMBL/GenBank/DDBJ whole genome shotgun (WGS) entry which is preliminary data.</text>
</comment>
<protein>
    <submittedName>
        <fullName evidence="1">AAA family ATPase</fullName>
    </submittedName>
</protein>
<reference evidence="1 2" key="1">
    <citation type="submission" date="2024-10" db="EMBL/GenBank/DDBJ databases">
        <title>The Natural Products Discovery Center: Release of the First 8490 Sequenced Strains for Exploring Actinobacteria Biosynthetic Diversity.</title>
        <authorList>
            <person name="Kalkreuter E."/>
            <person name="Kautsar S.A."/>
            <person name="Yang D."/>
            <person name="Bader C.D."/>
            <person name="Teijaro C.N."/>
            <person name="Fluegel L."/>
            <person name="Davis C.M."/>
            <person name="Simpson J.R."/>
            <person name="Lauterbach L."/>
            <person name="Steele A.D."/>
            <person name="Gui C."/>
            <person name="Meng S."/>
            <person name="Li G."/>
            <person name="Viehrig K."/>
            <person name="Ye F."/>
            <person name="Su P."/>
            <person name="Kiefer A.F."/>
            <person name="Nichols A."/>
            <person name="Cepeda A.J."/>
            <person name="Yan W."/>
            <person name="Fan B."/>
            <person name="Jiang Y."/>
            <person name="Adhikari A."/>
            <person name="Zheng C.-J."/>
            <person name="Schuster L."/>
            <person name="Cowan T.M."/>
            <person name="Smanski M.J."/>
            <person name="Chevrette M.G."/>
            <person name="De Carvalho L.P.S."/>
            <person name="Shen B."/>
        </authorList>
    </citation>
    <scope>NUCLEOTIDE SEQUENCE [LARGE SCALE GENOMIC DNA]</scope>
    <source>
        <strain evidence="1 2">NPDC000087</strain>
    </source>
</reference>
<accession>A0ABW6WU28</accession>
<dbReference type="Gene3D" id="3.40.50.300">
    <property type="entry name" value="P-loop containing nucleotide triphosphate hydrolases"/>
    <property type="match status" value="1"/>
</dbReference>
<dbReference type="Proteomes" id="UP001602245">
    <property type="component" value="Unassembled WGS sequence"/>
</dbReference>
<dbReference type="InterPro" id="IPR027417">
    <property type="entry name" value="P-loop_NTPase"/>
</dbReference>
<evidence type="ECO:0000313" key="2">
    <source>
        <dbReference type="Proteomes" id="UP001602245"/>
    </source>
</evidence>
<evidence type="ECO:0000313" key="1">
    <source>
        <dbReference type="EMBL" id="MFF5296361.1"/>
    </source>
</evidence>
<dbReference type="Pfam" id="PF13671">
    <property type="entry name" value="AAA_33"/>
    <property type="match status" value="1"/>
</dbReference>
<dbReference type="SUPFAM" id="SSF52540">
    <property type="entry name" value="P-loop containing nucleoside triphosphate hydrolases"/>
    <property type="match status" value="1"/>
</dbReference>
<name>A0ABW6WU28_9ACTN</name>
<dbReference type="EMBL" id="JBIAZU010000008">
    <property type="protein sequence ID" value="MFF5296361.1"/>
    <property type="molecule type" value="Genomic_DNA"/>
</dbReference>
<organism evidence="1 2">
    <name type="scientific">Paractinoplanes globisporus</name>
    <dbReference type="NCBI Taxonomy" id="113565"/>
    <lineage>
        <taxon>Bacteria</taxon>
        <taxon>Bacillati</taxon>
        <taxon>Actinomycetota</taxon>
        <taxon>Actinomycetes</taxon>
        <taxon>Micromonosporales</taxon>
        <taxon>Micromonosporaceae</taxon>
        <taxon>Paractinoplanes</taxon>
    </lineage>
</organism>